<keyword evidence="3" id="KW-1185">Reference proteome</keyword>
<dbReference type="Pfam" id="PF01402">
    <property type="entry name" value="RHH_1"/>
    <property type="match status" value="1"/>
</dbReference>
<dbReference type="EMBL" id="FO818640">
    <property type="protein sequence ID" value="CDM97490.1"/>
    <property type="molecule type" value="Genomic_DNA"/>
</dbReference>
<dbReference type="AlphaFoldDB" id="A0A9P1KKR8"/>
<dbReference type="RefSeq" id="WP_008053827.1">
    <property type="nucleotide sequence ID" value="NZ_FO818640.1"/>
</dbReference>
<organism evidence="2 3">
    <name type="scientific">Limnospira indica PCC 8005</name>
    <dbReference type="NCBI Taxonomy" id="376219"/>
    <lineage>
        <taxon>Bacteria</taxon>
        <taxon>Bacillati</taxon>
        <taxon>Cyanobacteriota</taxon>
        <taxon>Cyanophyceae</taxon>
        <taxon>Oscillatoriophycideae</taxon>
        <taxon>Oscillatoriales</taxon>
        <taxon>Sirenicapillariaceae</taxon>
        <taxon>Limnospira</taxon>
    </lineage>
</organism>
<evidence type="ECO:0000313" key="3">
    <source>
        <dbReference type="Proteomes" id="UP000032946"/>
    </source>
</evidence>
<sequence>MKRTKLYGNRAERGQYGETKSRVTLTVTQSAIDMLDQMAKEVDLNRSELVEQIARGMLEIKGGQLSRQQAAK</sequence>
<dbReference type="InterPro" id="IPR002145">
    <property type="entry name" value="CopG"/>
</dbReference>
<dbReference type="Proteomes" id="UP000032946">
    <property type="component" value="Chromosome"/>
</dbReference>
<dbReference type="InterPro" id="IPR010985">
    <property type="entry name" value="Ribbon_hlx_hlx"/>
</dbReference>
<name>A0A9P1KKR8_9CYAN</name>
<gene>
    <name evidence="2" type="ORF">ARTHRO_60091</name>
</gene>
<proteinExistence type="predicted"/>
<accession>A0A9P1KKR8</accession>
<dbReference type="SUPFAM" id="SSF47598">
    <property type="entry name" value="Ribbon-helix-helix"/>
    <property type="match status" value="1"/>
</dbReference>
<feature type="domain" description="Ribbon-helix-helix protein CopG" evidence="1">
    <location>
        <begin position="22"/>
        <end position="55"/>
    </location>
</feature>
<evidence type="ECO:0000259" key="1">
    <source>
        <dbReference type="Pfam" id="PF01402"/>
    </source>
</evidence>
<reference evidence="2 3" key="1">
    <citation type="submission" date="2014-02" db="EMBL/GenBank/DDBJ databases">
        <authorList>
            <person name="Genoscope - CEA"/>
        </authorList>
    </citation>
    <scope>NUCLEOTIDE SEQUENCE [LARGE SCALE GENOMIC DNA]</scope>
    <source>
        <strain evidence="2 3">PCC 8005</strain>
    </source>
</reference>
<evidence type="ECO:0000313" key="2">
    <source>
        <dbReference type="EMBL" id="CDM97490.1"/>
    </source>
</evidence>
<dbReference type="GO" id="GO:0006355">
    <property type="term" value="P:regulation of DNA-templated transcription"/>
    <property type="evidence" value="ECO:0007669"/>
    <property type="project" value="InterPro"/>
</dbReference>
<protein>
    <recommendedName>
        <fullName evidence="1">Ribbon-helix-helix protein CopG domain-containing protein</fullName>
    </recommendedName>
</protein>